<dbReference type="AlphaFoldDB" id="A0A4Z1DY96"/>
<dbReference type="SMART" id="SM00327">
    <property type="entry name" value="VWA"/>
    <property type="match status" value="1"/>
</dbReference>
<feature type="transmembrane region" description="Helical" evidence="1">
    <location>
        <begin position="12"/>
        <end position="29"/>
    </location>
</feature>
<dbReference type="Proteomes" id="UP000297318">
    <property type="component" value="Unassembled WGS sequence"/>
</dbReference>
<keyword evidence="1" id="KW-0812">Transmembrane</keyword>
<dbReference type="OrthoDB" id="4623238at2"/>
<accession>A0A4Z1DY96</accession>
<comment type="caution">
    <text evidence="3">The sequence shown here is derived from an EMBL/GenBank/DDBJ whole genome shotgun (WGS) entry which is preliminary data.</text>
</comment>
<name>A0A4Z1DY96_9MICO</name>
<protein>
    <recommendedName>
        <fullName evidence="2">VWFA domain-containing protein</fullName>
    </recommendedName>
</protein>
<feature type="transmembrane region" description="Helical" evidence="1">
    <location>
        <begin position="324"/>
        <end position="344"/>
    </location>
</feature>
<dbReference type="InterPro" id="IPR002035">
    <property type="entry name" value="VWF_A"/>
</dbReference>
<proteinExistence type="predicted"/>
<keyword evidence="4" id="KW-1185">Reference proteome</keyword>
<reference evidence="3 4" key="1">
    <citation type="submission" date="2018-11" db="EMBL/GenBank/DDBJ databases">
        <title>Complete genome sequencing of the Actinobacteria Serinibacter sp. K3-2.</title>
        <authorList>
            <person name="Rakitin A.L."/>
            <person name="Beletsky A.V."/>
            <person name="Mardanov A.V."/>
            <person name="Ravin N.V."/>
            <person name="Gromova A.S."/>
            <person name="Filippova S.N."/>
            <person name="Gal'Chenko V.F."/>
        </authorList>
    </citation>
    <scope>NUCLEOTIDE SEQUENCE [LARGE SCALE GENOMIC DNA]</scope>
    <source>
        <strain evidence="3 4">K3-2</strain>
    </source>
</reference>
<dbReference type="InterPro" id="IPR036465">
    <property type="entry name" value="vWFA_dom_sf"/>
</dbReference>
<keyword evidence="1" id="KW-0472">Membrane</keyword>
<dbReference type="PROSITE" id="PS50234">
    <property type="entry name" value="VWFA"/>
    <property type="match status" value="1"/>
</dbReference>
<dbReference type="Gene3D" id="3.40.50.410">
    <property type="entry name" value="von Willebrand factor, type A domain"/>
    <property type="match status" value="1"/>
</dbReference>
<evidence type="ECO:0000313" key="3">
    <source>
        <dbReference type="EMBL" id="TGO03808.1"/>
    </source>
</evidence>
<keyword evidence="1" id="KW-1133">Transmembrane helix</keyword>
<evidence type="ECO:0000259" key="2">
    <source>
        <dbReference type="PROSITE" id="PS50234"/>
    </source>
</evidence>
<dbReference type="EMBL" id="RHPJ01000005">
    <property type="protein sequence ID" value="TGO03808.1"/>
    <property type="molecule type" value="Genomic_DNA"/>
</dbReference>
<dbReference type="SUPFAM" id="SSF53300">
    <property type="entry name" value="vWA-like"/>
    <property type="match status" value="1"/>
</dbReference>
<feature type="domain" description="VWFA" evidence="2">
    <location>
        <begin position="100"/>
        <end position="303"/>
    </location>
</feature>
<dbReference type="RefSeq" id="WP_135850837.1">
    <property type="nucleotide sequence ID" value="NZ_RHPJ01000005.1"/>
</dbReference>
<organism evidence="3 4">
    <name type="scientific">Serinibacter arcticus</name>
    <dbReference type="NCBI Taxonomy" id="1655435"/>
    <lineage>
        <taxon>Bacteria</taxon>
        <taxon>Bacillati</taxon>
        <taxon>Actinomycetota</taxon>
        <taxon>Actinomycetes</taxon>
        <taxon>Micrococcales</taxon>
        <taxon>Beutenbergiaceae</taxon>
        <taxon>Serinibacter</taxon>
    </lineage>
</organism>
<evidence type="ECO:0000313" key="4">
    <source>
        <dbReference type="Proteomes" id="UP000297318"/>
    </source>
</evidence>
<evidence type="ECO:0000256" key="1">
    <source>
        <dbReference type="SAM" id="Phobius"/>
    </source>
</evidence>
<feature type="transmembrane region" description="Helical" evidence="1">
    <location>
        <begin position="63"/>
        <end position="84"/>
    </location>
</feature>
<gene>
    <name evidence="3" type="ORF">SERN_2820</name>
</gene>
<sequence>MVTSALDRPWLIVVAVVVLLAVAVVGYVTRTGPRTPASVRWVANASYLTQLASFRSRLARYRVGLAAVAVVALTGGVAAGVLLARPVDRQVLNSELATRDIVLCLDVSGSMVEYDAEIIDQFLTLVEGFDGERIALSIWNQTSRTVFPLTDDYGLIAEELGIARTALDFDMDAYYNGSYDQDDLDRILDFITGTELATETSSSLIGDGLASCGLLFDEADADRSRTIILASDNQVLGTPIYTLPAGADAVAARQIGIIGIYAGASTDTSAAEQKEFEDVVATHNGLYFEASDPSAVDAIIERIQSQQAIDLEATPEVVVTDRPVVPATVLVLAFGVLVVVLWRLRT</sequence>